<evidence type="ECO:0000256" key="4">
    <source>
        <dbReference type="ARBA" id="ARBA00023157"/>
    </source>
</evidence>
<dbReference type="CDD" id="cd02947">
    <property type="entry name" value="TRX_family"/>
    <property type="match status" value="1"/>
</dbReference>
<keyword evidence="4 9" id="KW-1015">Disulfide bond</keyword>
<dbReference type="EMBL" id="AP011740">
    <property type="protein sequence ID" value="BAL56206.1"/>
    <property type="molecule type" value="Genomic_DNA"/>
</dbReference>
<accession>H5SJ70</accession>
<sequence length="105" mass="11930">MVMYVSDSTFEKEVLQATQPVLVDFYADWCGPCRAIAPIIEEIAAELKEKLKVVKLDVDQNQQTAMQYGVQSIPTLLLFKNGKEVERLIGYMSKSKLLNKLEPHL</sequence>
<organism evidence="11">
    <name type="scientific">uncultured Acetothermia bacterium</name>
    <dbReference type="NCBI Taxonomy" id="236499"/>
    <lineage>
        <taxon>Bacteria</taxon>
        <taxon>Candidatus Bipolaricaulota</taxon>
        <taxon>environmental samples</taxon>
    </lineage>
</organism>
<name>H5SJ70_9BACT</name>
<evidence type="ECO:0000256" key="2">
    <source>
        <dbReference type="ARBA" id="ARBA00022448"/>
    </source>
</evidence>
<dbReference type="InterPro" id="IPR005746">
    <property type="entry name" value="Thioredoxin"/>
</dbReference>
<evidence type="ECO:0000313" key="11">
    <source>
        <dbReference type="EMBL" id="BAL56206.1"/>
    </source>
</evidence>
<proteinExistence type="inferred from homology"/>
<dbReference type="PRINTS" id="PR00421">
    <property type="entry name" value="THIOREDOXIN"/>
</dbReference>
<feature type="site" description="Contributes to redox potential value" evidence="8">
    <location>
        <position position="31"/>
    </location>
</feature>
<dbReference type="GO" id="GO:0045454">
    <property type="term" value="P:cell redox homeostasis"/>
    <property type="evidence" value="ECO:0007669"/>
    <property type="project" value="TreeGrafter"/>
</dbReference>
<evidence type="ECO:0000256" key="3">
    <source>
        <dbReference type="ARBA" id="ARBA00022982"/>
    </source>
</evidence>
<dbReference type="FunFam" id="3.40.30.10:FF:000001">
    <property type="entry name" value="Thioredoxin"/>
    <property type="match status" value="1"/>
</dbReference>
<dbReference type="PROSITE" id="PS00194">
    <property type="entry name" value="THIOREDOXIN_1"/>
    <property type="match status" value="1"/>
</dbReference>
<feature type="active site" description="Nucleophile" evidence="8">
    <location>
        <position position="33"/>
    </location>
</feature>
<comment type="similarity">
    <text evidence="1 7">Belongs to the thioredoxin family.</text>
</comment>
<feature type="site" description="Contributes to redox potential value" evidence="8">
    <location>
        <position position="32"/>
    </location>
</feature>
<evidence type="ECO:0000256" key="5">
    <source>
        <dbReference type="ARBA" id="ARBA00023284"/>
    </source>
</evidence>
<keyword evidence="2" id="KW-0813">Transport</keyword>
<keyword evidence="3" id="KW-0249">Electron transport</keyword>
<dbReference type="PIRSF" id="PIRSF000077">
    <property type="entry name" value="Thioredoxin"/>
    <property type="match status" value="1"/>
</dbReference>
<dbReference type="InterPro" id="IPR036249">
    <property type="entry name" value="Thioredoxin-like_sf"/>
</dbReference>
<evidence type="ECO:0000256" key="7">
    <source>
        <dbReference type="PIRNR" id="PIRNR000077"/>
    </source>
</evidence>
<dbReference type="Gene3D" id="3.40.30.10">
    <property type="entry name" value="Glutaredoxin"/>
    <property type="match status" value="1"/>
</dbReference>
<keyword evidence="5 9" id="KW-0676">Redox-active center</keyword>
<gene>
    <name evidence="11" type="ORF">HGMM_F35B12C20</name>
</gene>
<evidence type="ECO:0000259" key="10">
    <source>
        <dbReference type="PROSITE" id="PS51352"/>
    </source>
</evidence>
<feature type="disulfide bond" description="Redox-active" evidence="9">
    <location>
        <begin position="30"/>
        <end position="33"/>
    </location>
</feature>
<dbReference type="NCBIfam" id="TIGR01068">
    <property type="entry name" value="thioredoxin"/>
    <property type="match status" value="1"/>
</dbReference>
<feature type="domain" description="Thioredoxin" evidence="10">
    <location>
        <begin position="1"/>
        <end position="105"/>
    </location>
</feature>
<evidence type="ECO:0000256" key="6">
    <source>
        <dbReference type="NCBIfam" id="TIGR01068"/>
    </source>
</evidence>
<dbReference type="Pfam" id="PF00085">
    <property type="entry name" value="Thioredoxin"/>
    <property type="match status" value="1"/>
</dbReference>
<dbReference type="PANTHER" id="PTHR45663:SF11">
    <property type="entry name" value="GEO12009P1"/>
    <property type="match status" value="1"/>
</dbReference>
<dbReference type="InterPro" id="IPR013766">
    <property type="entry name" value="Thioredoxin_domain"/>
</dbReference>
<evidence type="ECO:0000256" key="1">
    <source>
        <dbReference type="ARBA" id="ARBA00008987"/>
    </source>
</evidence>
<dbReference type="GO" id="GO:0005829">
    <property type="term" value="C:cytosol"/>
    <property type="evidence" value="ECO:0007669"/>
    <property type="project" value="TreeGrafter"/>
</dbReference>
<dbReference type="GO" id="GO:0015035">
    <property type="term" value="F:protein-disulfide reductase activity"/>
    <property type="evidence" value="ECO:0007669"/>
    <property type="project" value="UniProtKB-UniRule"/>
</dbReference>
<reference evidence="11" key="2">
    <citation type="journal article" date="2012" name="PLoS ONE">
        <title>A Deeply Branching Thermophilic Bacterium with an Ancient Acetyl-CoA Pathway Dominates a Subsurface Ecosystem.</title>
        <authorList>
            <person name="Takami H."/>
            <person name="Noguchi H."/>
            <person name="Takaki Y."/>
            <person name="Uchiyama I."/>
            <person name="Toyoda A."/>
            <person name="Nishi S."/>
            <person name="Chee G.-J."/>
            <person name="Arai W."/>
            <person name="Nunoura T."/>
            <person name="Itoh T."/>
            <person name="Hattori M."/>
            <person name="Takai K."/>
        </authorList>
    </citation>
    <scope>NUCLEOTIDE SEQUENCE</scope>
</reference>
<dbReference type="PROSITE" id="PS51352">
    <property type="entry name" value="THIOREDOXIN_2"/>
    <property type="match status" value="1"/>
</dbReference>
<dbReference type="PANTHER" id="PTHR45663">
    <property type="entry name" value="GEO12009P1"/>
    <property type="match status" value="1"/>
</dbReference>
<evidence type="ECO:0000256" key="8">
    <source>
        <dbReference type="PIRSR" id="PIRSR000077-1"/>
    </source>
</evidence>
<reference evidence="11" key="1">
    <citation type="journal article" date="2005" name="Environ. Microbiol.">
        <title>Genetic and functional properties of uncultivated thermophilic crenarchaeotes from a subsurface gold mine as revealed by analysis of genome fragments.</title>
        <authorList>
            <person name="Nunoura T."/>
            <person name="Hirayama H."/>
            <person name="Takami H."/>
            <person name="Oida H."/>
            <person name="Nishi S."/>
            <person name="Shimamura S."/>
            <person name="Suzuki Y."/>
            <person name="Inagaki F."/>
            <person name="Takai K."/>
            <person name="Nealson K.H."/>
            <person name="Horikoshi K."/>
        </authorList>
    </citation>
    <scope>NUCLEOTIDE SEQUENCE</scope>
</reference>
<feature type="active site" description="Nucleophile" evidence="8">
    <location>
        <position position="30"/>
    </location>
</feature>
<feature type="site" description="Deprotonates C-terminal active site Cys" evidence="8">
    <location>
        <position position="24"/>
    </location>
</feature>
<protein>
    <recommendedName>
        <fullName evidence="6 7">Thioredoxin</fullName>
    </recommendedName>
</protein>
<dbReference type="InterPro" id="IPR017937">
    <property type="entry name" value="Thioredoxin_CS"/>
</dbReference>
<evidence type="ECO:0000256" key="9">
    <source>
        <dbReference type="PIRSR" id="PIRSR000077-4"/>
    </source>
</evidence>
<dbReference type="SUPFAM" id="SSF52833">
    <property type="entry name" value="Thioredoxin-like"/>
    <property type="match status" value="1"/>
</dbReference>
<dbReference type="AlphaFoldDB" id="H5SJ70"/>